<evidence type="ECO:0000313" key="2">
    <source>
        <dbReference type="EMBL" id="KAF4386366.1"/>
    </source>
</evidence>
<gene>
    <name evidence="2" type="ORF">F8388_019993</name>
</gene>
<keyword evidence="1" id="KW-1133">Transmembrane helix</keyword>
<evidence type="ECO:0000313" key="3">
    <source>
        <dbReference type="Proteomes" id="UP000525078"/>
    </source>
</evidence>
<protein>
    <submittedName>
        <fullName evidence="2">Uncharacterized protein</fullName>
    </submittedName>
</protein>
<organism evidence="2 3">
    <name type="scientific">Cannabis sativa</name>
    <name type="common">Hemp</name>
    <name type="synonym">Marijuana</name>
    <dbReference type="NCBI Taxonomy" id="3483"/>
    <lineage>
        <taxon>Eukaryota</taxon>
        <taxon>Viridiplantae</taxon>
        <taxon>Streptophyta</taxon>
        <taxon>Embryophyta</taxon>
        <taxon>Tracheophyta</taxon>
        <taxon>Spermatophyta</taxon>
        <taxon>Magnoliopsida</taxon>
        <taxon>eudicotyledons</taxon>
        <taxon>Gunneridae</taxon>
        <taxon>Pentapetalae</taxon>
        <taxon>rosids</taxon>
        <taxon>fabids</taxon>
        <taxon>Rosales</taxon>
        <taxon>Cannabaceae</taxon>
        <taxon>Cannabis</taxon>
    </lineage>
</organism>
<feature type="transmembrane region" description="Helical" evidence="1">
    <location>
        <begin position="49"/>
        <end position="70"/>
    </location>
</feature>
<reference evidence="2 3" key="1">
    <citation type="journal article" date="2020" name="bioRxiv">
        <title>Sequence and annotation of 42 cannabis genomes reveals extensive copy number variation in cannabinoid synthesis and pathogen resistance genes.</title>
        <authorList>
            <person name="Mckernan K.J."/>
            <person name="Helbert Y."/>
            <person name="Kane L.T."/>
            <person name="Ebling H."/>
            <person name="Zhang L."/>
            <person name="Liu B."/>
            <person name="Eaton Z."/>
            <person name="Mclaughlin S."/>
            <person name="Kingan S."/>
            <person name="Baybayan P."/>
            <person name="Concepcion G."/>
            <person name="Jordan M."/>
            <person name="Riva A."/>
            <person name="Barbazuk W."/>
            <person name="Harkins T."/>
        </authorList>
    </citation>
    <scope>NUCLEOTIDE SEQUENCE [LARGE SCALE GENOMIC DNA]</scope>
    <source>
        <strain evidence="3">cv. Jamaican Lion 4</strain>
        <tissue evidence="2">Leaf</tissue>
    </source>
</reference>
<keyword evidence="1" id="KW-0472">Membrane</keyword>
<keyword evidence="1" id="KW-0812">Transmembrane</keyword>
<dbReference type="Proteomes" id="UP000525078">
    <property type="component" value="Unassembled WGS sequence"/>
</dbReference>
<proteinExistence type="predicted"/>
<dbReference type="EMBL" id="JAATIP010000042">
    <property type="protein sequence ID" value="KAF4386366.1"/>
    <property type="molecule type" value="Genomic_DNA"/>
</dbReference>
<evidence type="ECO:0000256" key="1">
    <source>
        <dbReference type="SAM" id="Phobius"/>
    </source>
</evidence>
<dbReference type="AlphaFoldDB" id="A0A7J6GTT7"/>
<accession>A0A7J6GTT7</accession>
<name>A0A7J6GTT7_CANSA</name>
<sequence length="95" mass="11449">MWNGFLCELKWYAWILSTYLFSSTLKKIKCSFKKKKKKKKKKKINYINLLSYHHPIHILIFVSFPLNVWYTEKLAGYLGPPQEINDELDQNFLAY</sequence>
<comment type="caution">
    <text evidence="2">The sequence shown here is derived from an EMBL/GenBank/DDBJ whole genome shotgun (WGS) entry which is preliminary data.</text>
</comment>
<feature type="transmembrane region" description="Helical" evidence="1">
    <location>
        <begin position="12"/>
        <end position="28"/>
    </location>
</feature>